<dbReference type="Proteomes" id="UP000284322">
    <property type="component" value="Unassembled WGS sequence"/>
</dbReference>
<dbReference type="OrthoDB" id="564699at2"/>
<protein>
    <submittedName>
        <fullName evidence="1">DUF2793 domain-containing protein</fullName>
    </submittedName>
</protein>
<dbReference type="InterPro" id="IPR021251">
    <property type="entry name" value="DUF2793"/>
</dbReference>
<dbReference type="Pfam" id="PF10983">
    <property type="entry name" value="DUF2793"/>
    <property type="match status" value="1"/>
</dbReference>
<sequence length="149" mass="16110">MPDFTAATPRHGLPYLYPGQSQKEVFVNQAHAMIDALLHPAISGEATSPPADPVSGEAWLVGNGATGDWAGHVGKLAVYHTDQWLFFAPRAGMQLLDTRSGQQIRYTGEWEKPAVPPLPHGGEVIDREARDTLQILIEAMKSAGIFPAN</sequence>
<dbReference type="EMBL" id="RAHJ01000022">
    <property type="protein sequence ID" value="RJX65659.1"/>
    <property type="molecule type" value="Genomic_DNA"/>
</dbReference>
<dbReference type="AlphaFoldDB" id="A0A419QYD7"/>
<dbReference type="RefSeq" id="WP_120112605.1">
    <property type="nucleotide sequence ID" value="NZ_RAHJ01000022.1"/>
</dbReference>
<proteinExistence type="predicted"/>
<reference evidence="1 2" key="1">
    <citation type="submission" date="2018-09" db="EMBL/GenBank/DDBJ databases">
        <title>Altererythrobacter sp.Ery1 and Ery12, the genome sequencing of novel strains in genus Alterythrobacter.</title>
        <authorList>
            <person name="Cheng H."/>
            <person name="Wu Y.-H."/>
            <person name="Fang C."/>
            <person name="Xu X.-W."/>
        </authorList>
    </citation>
    <scope>NUCLEOTIDE SEQUENCE [LARGE SCALE GENOMIC DNA]</scope>
    <source>
        <strain evidence="1 2">Ery12</strain>
    </source>
</reference>
<name>A0A419QYD7_9SPHN</name>
<gene>
    <name evidence="1" type="ORF">D6858_15290</name>
</gene>
<evidence type="ECO:0000313" key="2">
    <source>
        <dbReference type="Proteomes" id="UP000284322"/>
    </source>
</evidence>
<organism evidence="1 2">
    <name type="scientific">Tsuneonella suprasediminis</name>
    <dbReference type="NCBI Taxonomy" id="2306996"/>
    <lineage>
        <taxon>Bacteria</taxon>
        <taxon>Pseudomonadati</taxon>
        <taxon>Pseudomonadota</taxon>
        <taxon>Alphaproteobacteria</taxon>
        <taxon>Sphingomonadales</taxon>
        <taxon>Erythrobacteraceae</taxon>
        <taxon>Tsuneonella</taxon>
    </lineage>
</organism>
<evidence type="ECO:0000313" key="1">
    <source>
        <dbReference type="EMBL" id="RJX65659.1"/>
    </source>
</evidence>
<keyword evidence="2" id="KW-1185">Reference proteome</keyword>
<accession>A0A419QYD7</accession>
<comment type="caution">
    <text evidence="1">The sequence shown here is derived from an EMBL/GenBank/DDBJ whole genome shotgun (WGS) entry which is preliminary data.</text>
</comment>